<dbReference type="Proteomes" id="UP000319411">
    <property type="component" value="Plasmid unnamed1"/>
</dbReference>
<keyword evidence="2" id="KW-1185">Reference proteome</keyword>
<dbReference type="AlphaFoldDB" id="A0A518XJ45"/>
<keyword evidence="1" id="KW-0614">Plasmid</keyword>
<dbReference type="KEGG" id="pdis:D8B20_19995"/>
<sequence>MNSYIAIDWGSTHLRAWYYCDGVCEQARRAEAGITRLQGRPPAEVLEEITRDWPRQAVPVIMAGMVGSDAGWMNVPYLPCPVSLDDLAARLTRVDKHGWIVPGLSLHDRENVNVMRGEETQLLGAARLCPASYYVLPGTHCKWVRADQQRIVAFRTVMTGELHHLLLHHALIGAGLPAQVADAEAFRQGLETGAQDRSLLSRLFEVRAARLLGVRPAASVSDFLSGLLIGHEVALMAETFMHPQPTPLTLIASPALADRYLQAMALGGLSAQWLDGDRAFQQGIRSIAHELDH</sequence>
<proteinExistence type="predicted"/>
<organism evidence="1 2">
    <name type="scientific">Candidatus Pantoea soli</name>
    <dbReference type="NCBI Taxonomy" id="3098669"/>
    <lineage>
        <taxon>Bacteria</taxon>
        <taxon>Pseudomonadati</taxon>
        <taxon>Pseudomonadota</taxon>
        <taxon>Gammaproteobacteria</taxon>
        <taxon>Enterobacterales</taxon>
        <taxon>Erwiniaceae</taxon>
        <taxon>Pantoea</taxon>
    </lineage>
</organism>
<dbReference type="EMBL" id="CP032703">
    <property type="protein sequence ID" value="QDY44189.1"/>
    <property type="molecule type" value="Genomic_DNA"/>
</dbReference>
<dbReference type="Pfam" id="PF05035">
    <property type="entry name" value="DGOK"/>
    <property type="match status" value="1"/>
</dbReference>
<protein>
    <submittedName>
        <fullName evidence="1">2-dehydro-3-deoxygalactonokinase</fullName>
    </submittedName>
</protein>
<dbReference type="OrthoDB" id="256574at2"/>
<dbReference type="GO" id="GO:0034194">
    <property type="term" value="P:D-galactonate catabolic process"/>
    <property type="evidence" value="ECO:0007669"/>
    <property type="project" value="InterPro"/>
</dbReference>
<reference evidence="1 2" key="1">
    <citation type="submission" date="2018-10" db="EMBL/GenBank/DDBJ databases">
        <title>Genome Sequencing of Pantoea dispersa DSM 32899.</title>
        <authorList>
            <person name="Nawrath M."/>
            <person name="Ottenheim C."/>
            <person name="Wilm A."/>
            <person name="Zimmermann W."/>
            <person name="Wu J.C."/>
        </authorList>
    </citation>
    <scope>NUCLEOTIDE SEQUENCE [LARGE SCALE GENOMIC DNA]</scope>
    <source>
        <strain evidence="1 2">DSM 32899</strain>
        <plasmid evidence="1 2">unnamed1</plasmid>
    </source>
</reference>
<dbReference type="Gene3D" id="3.30.420.300">
    <property type="entry name" value="2-keto-3-deoxy-galactonokinase, substrate binding domain"/>
    <property type="match status" value="1"/>
</dbReference>
<accession>A0A518XJ45</accession>
<dbReference type="InterPro" id="IPR042257">
    <property type="entry name" value="DGOK_C"/>
</dbReference>
<evidence type="ECO:0000313" key="1">
    <source>
        <dbReference type="EMBL" id="QDY44189.1"/>
    </source>
</evidence>
<geneLocation type="plasmid" evidence="1 2">
    <name>unnamed1</name>
</geneLocation>
<dbReference type="RefSeq" id="WP_145891575.1">
    <property type="nucleotide sequence ID" value="NZ_CP032703.1"/>
</dbReference>
<dbReference type="Gene3D" id="3.30.420.310">
    <property type="entry name" value="2-keto-3-deoxy-galactonokinase, C-terminal domain"/>
    <property type="match status" value="1"/>
</dbReference>
<dbReference type="GO" id="GO:0008671">
    <property type="term" value="F:2-dehydro-3-deoxygalactonokinase activity"/>
    <property type="evidence" value="ECO:0007669"/>
    <property type="project" value="InterPro"/>
</dbReference>
<dbReference type="InterPro" id="IPR007729">
    <property type="entry name" value="DGOK"/>
</dbReference>
<name>A0A518XJ45_9GAMM</name>
<gene>
    <name evidence="1" type="ORF">D8B20_19995</name>
</gene>
<dbReference type="CDD" id="cd24012">
    <property type="entry name" value="ASKHA_NBD_KDGal-kinase"/>
    <property type="match status" value="1"/>
</dbReference>
<dbReference type="InterPro" id="IPR042258">
    <property type="entry name" value="DGOK_N"/>
</dbReference>
<evidence type="ECO:0000313" key="2">
    <source>
        <dbReference type="Proteomes" id="UP000319411"/>
    </source>
</evidence>